<feature type="region of interest" description="Disordered" evidence="1">
    <location>
        <begin position="303"/>
        <end position="328"/>
    </location>
</feature>
<feature type="compositionally biased region" description="Polar residues" evidence="1">
    <location>
        <begin position="55"/>
        <end position="82"/>
    </location>
</feature>
<feature type="region of interest" description="Disordered" evidence="1">
    <location>
        <begin position="15"/>
        <end position="88"/>
    </location>
</feature>
<feature type="region of interest" description="Disordered" evidence="1">
    <location>
        <begin position="132"/>
        <end position="151"/>
    </location>
</feature>
<reference evidence="2" key="1">
    <citation type="journal article" date="2020" name="Stud. Mycol.">
        <title>101 Dothideomycetes genomes: a test case for predicting lifestyles and emergence of pathogens.</title>
        <authorList>
            <person name="Haridas S."/>
            <person name="Albert R."/>
            <person name="Binder M."/>
            <person name="Bloem J."/>
            <person name="Labutti K."/>
            <person name="Salamov A."/>
            <person name="Andreopoulos B."/>
            <person name="Baker S."/>
            <person name="Barry K."/>
            <person name="Bills G."/>
            <person name="Bluhm B."/>
            <person name="Cannon C."/>
            <person name="Castanera R."/>
            <person name="Culley D."/>
            <person name="Daum C."/>
            <person name="Ezra D."/>
            <person name="Gonzalez J."/>
            <person name="Henrissat B."/>
            <person name="Kuo A."/>
            <person name="Liang C."/>
            <person name="Lipzen A."/>
            <person name="Lutzoni F."/>
            <person name="Magnuson J."/>
            <person name="Mondo S."/>
            <person name="Nolan M."/>
            <person name="Ohm R."/>
            <person name="Pangilinan J."/>
            <person name="Park H.-J."/>
            <person name="Ramirez L."/>
            <person name="Alfaro M."/>
            <person name="Sun H."/>
            <person name="Tritt A."/>
            <person name="Yoshinaga Y."/>
            <person name="Zwiers L.-H."/>
            <person name="Turgeon B."/>
            <person name="Goodwin S."/>
            <person name="Spatafora J."/>
            <person name="Crous P."/>
            <person name="Grigoriev I."/>
        </authorList>
    </citation>
    <scope>NUCLEOTIDE SEQUENCE</scope>
    <source>
        <strain evidence="2">CBS 262.69</strain>
    </source>
</reference>
<feature type="compositionally biased region" description="Low complexity" evidence="1">
    <location>
        <begin position="19"/>
        <end position="49"/>
    </location>
</feature>
<dbReference type="AlphaFoldDB" id="A0A6G1HT23"/>
<name>A0A6G1HT23_9PEZI</name>
<evidence type="ECO:0000313" key="2">
    <source>
        <dbReference type="EMBL" id="KAF2399152.1"/>
    </source>
</evidence>
<proteinExistence type="predicted"/>
<dbReference type="Proteomes" id="UP000799640">
    <property type="component" value="Unassembled WGS sequence"/>
</dbReference>
<feature type="compositionally biased region" description="Basic and acidic residues" evidence="1">
    <location>
        <begin position="398"/>
        <end position="414"/>
    </location>
</feature>
<feature type="compositionally biased region" description="Basic and acidic residues" evidence="1">
    <location>
        <begin position="303"/>
        <end position="314"/>
    </location>
</feature>
<sequence length="431" mass="47723">MDLMQRMAMQSIDNALFASHSTPDPSTHYSSSSSSSTDSSVSPSSASASDETRTESATTEPTIIDETSQFETASITSQSSAEDLNGTKWRGKNAVERITKGARTHYYERKLVRMARREEKLRYKAQKHAPVISGTGVPDKQGSKRQRTGEAKAVKRLRIISCLEAIMLIPRKRTKKMRESTKKHSRHPVYFRKASGRQQPSSEFVGHVVRTTPQGSGDIFADGFGSTTSRSPTILVRRDVDHLAQQNVGEAWTRGHVTVVETPLSALETRLGEVEEQIDHLQLELQHKKEMKELLQRHRKERKRLEGEREKLVKEQQQQQEGTKVSGGVGHLYHPFTYFGWGGDKKKGNGNNEVLDQVIGDLEVRGDGSSDDEDVRTPRKRATTSVRKVGGRGAEVMGKIEEVRSEDMGIEEARGAAGGDAIGGNTTGGEI</sequence>
<evidence type="ECO:0000256" key="1">
    <source>
        <dbReference type="SAM" id="MobiDB-lite"/>
    </source>
</evidence>
<protein>
    <submittedName>
        <fullName evidence="2">Uncharacterized protein</fullName>
    </submittedName>
</protein>
<organism evidence="2 3">
    <name type="scientific">Trichodelitschia bisporula</name>
    <dbReference type="NCBI Taxonomy" id="703511"/>
    <lineage>
        <taxon>Eukaryota</taxon>
        <taxon>Fungi</taxon>
        <taxon>Dikarya</taxon>
        <taxon>Ascomycota</taxon>
        <taxon>Pezizomycotina</taxon>
        <taxon>Dothideomycetes</taxon>
        <taxon>Dothideomycetes incertae sedis</taxon>
        <taxon>Phaeotrichales</taxon>
        <taxon>Phaeotrichaceae</taxon>
        <taxon>Trichodelitschia</taxon>
    </lineage>
</organism>
<gene>
    <name evidence="2" type="ORF">EJ06DRAFT_531473</name>
</gene>
<feature type="compositionally biased region" description="Gly residues" evidence="1">
    <location>
        <begin position="416"/>
        <end position="431"/>
    </location>
</feature>
<accession>A0A6G1HT23</accession>
<evidence type="ECO:0000313" key="3">
    <source>
        <dbReference type="Proteomes" id="UP000799640"/>
    </source>
</evidence>
<dbReference type="EMBL" id="ML996698">
    <property type="protein sequence ID" value="KAF2399152.1"/>
    <property type="molecule type" value="Genomic_DNA"/>
</dbReference>
<feature type="region of interest" description="Disordered" evidence="1">
    <location>
        <begin position="362"/>
        <end position="431"/>
    </location>
</feature>
<keyword evidence="3" id="KW-1185">Reference proteome</keyword>